<dbReference type="InterPro" id="IPR006158">
    <property type="entry name" value="Cobalamin-bd"/>
</dbReference>
<dbReference type="KEGG" id="vin:AKJ08_0761"/>
<dbReference type="AlphaFoldDB" id="A0A0K1PB71"/>
<sequence length="122" mass="13062">MIASALRDAGMEVIYTGLRTSIPTIAQAAVQEAVDVIGLSILSGAHLSICERLREELTRRSSQDLPVVVGGVIPMADWPLLAGLGVKRVFGPESPLEEVVSFVRWLVEPKAITTPDPPALHP</sequence>
<evidence type="ECO:0000313" key="8">
    <source>
        <dbReference type="Proteomes" id="UP000055590"/>
    </source>
</evidence>
<gene>
    <name evidence="7" type="ORF">AKJ08_0761</name>
</gene>
<dbReference type="GO" id="GO:0016853">
    <property type="term" value="F:isomerase activity"/>
    <property type="evidence" value="ECO:0007669"/>
    <property type="project" value="UniProtKB-KW"/>
</dbReference>
<dbReference type="STRING" id="1391653.AKJ08_0761"/>
<evidence type="ECO:0000256" key="5">
    <source>
        <dbReference type="ARBA" id="ARBA00023285"/>
    </source>
</evidence>
<dbReference type="GO" id="GO:0031419">
    <property type="term" value="F:cobalamin binding"/>
    <property type="evidence" value="ECO:0007669"/>
    <property type="project" value="UniProtKB-KW"/>
</dbReference>
<reference evidence="7 8" key="1">
    <citation type="submission" date="2015-08" db="EMBL/GenBank/DDBJ databases">
        <authorList>
            <person name="Babu N.S."/>
            <person name="Beckwith C.J."/>
            <person name="Beseler K.G."/>
            <person name="Brison A."/>
            <person name="Carone J.V."/>
            <person name="Caskin T.P."/>
            <person name="Diamond M."/>
            <person name="Durham M.E."/>
            <person name="Foxe J.M."/>
            <person name="Go M."/>
            <person name="Henderson B.A."/>
            <person name="Jones I.B."/>
            <person name="McGettigan J.A."/>
            <person name="Micheletti S.J."/>
            <person name="Nasrallah M.E."/>
            <person name="Ortiz D."/>
            <person name="Piller C.R."/>
            <person name="Privatt S.R."/>
            <person name="Schneider S.L."/>
            <person name="Sharp S."/>
            <person name="Smith T.C."/>
            <person name="Stanton J.D."/>
            <person name="Ullery H.E."/>
            <person name="Wilson R.J."/>
            <person name="Serrano M.G."/>
            <person name="Buck G."/>
            <person name="Lee V."/>
            <person name="Wang Y."/>
            <person name="Carvalho R."/>
            <person name="Voegtly L."/>
            <person name="Shi R."/>
            <person name="Duckworth R."/>
            <person name="Johnson A."/>
            <person name="Loviza R."/>
            <person name="Walstead R."/>
            <person name="Shah Z."/>
            <person name="Kiflezghi M."/>
            <person name="Wade K."/>
            <person name="Ball S.L."/>
            <person name="Bradley K.W."/>
            <person name="Asai D.J."/>
            <person name="Bowman C.A."/>
            <person name="Russell D.A."/>
            <person name="Pope W.H."/>
            <person name="Jacobs-Sera D."/>
            <person name="Hendrix R.W."/>
            <person name="Hatfull G.F."/>
        </authorList>
    </citation>
    <scope>NUCLEOTIDE SEQUENCE [LARGE SCALE GENOMIC DNA]</scope>
    <source>
        <strain evidence="7 8">DSM 27710</strain>
    </source>
</reference>
<dbReference type="Pfam" id="PF02310">
    <property type="entry name" value="B12-binding"/>
    <property type="match status" value="1"/>
</dbReference>
<dbReference type="InterPro" id="IPR036724">
    <property type="entry name" value="Cobalamin-bd_sf"/>
</dbReference>
<feature type="domain" description="B12-binding" evidence="6">
    <location>
        <begin position="1"/>
        <end position="110"/>
    </location>
</feature>
<evidence type="ECO:0000256" key="1">
    <source>
        <dbReference type="ARBA" id="ARBA00001922"/>
    </source>
</evidence>
<dbReference type="PANTHER" id="PTHR48101">
    <property type="entry name" value="METHYLMALONYL-COA MUTASE, MITOCHONDRIAL-RELATED"/>
    <property type="match status" value="1"/>
</dbReference>
<dbReference type="Gene3D" id="3.40.50.280">
    <property type="entry name" value="Cobalamin-binding domain"/>
    <property type="match status" value="1"/>
</dbReference>
<dbReference type="EMBL" id="CP012332">
    <property type="protein sequence ID" value="AKU90374.1"/>
    <property type="molecule type" value="Genomic_DNA"/>
</dbReference>
<dbReference type="InterPro" id="IPR006159">
    <property type="entry name" value="Acid_CoA_mut_C"/>
</dbReference>
<dbReference type="GO" id="GO:0046872">
    <property type="term" value="F:metal ion binding"/>
    <property type="evidence" value="ECO:0007669"/>
    <property type="project" value="UniProtKB-KW"/>
</dbReference>
<proteinExistence type="predicted"/>
<protein>
    <submittedName>
        <fullName evidence="7">B12 binding domain of Methylmalonyl-CoA mutase</fullName>
    </submittedName>
</protein>
<keyword evidence="5" id="KW-0170">Cobalt</keyword>
<dbReference type="Proteomes" id="UP000055590">
    <property type="component" value="Chromosome"/>
</dbReference>
<evidence type="ECO:0000256" key="4">
    <source>
        <dbReference type="ARBA" id="ARBA00023235"/>
    </source>
</evidence>
<keyword evidence="2" id="KW-0846">Cobalamin</keyword>
<dbReference type="PANTHER" id="PTHR48101:SF3">
    <property type="entry name" value="COENZYME B12-DEPENDENT MUTASE"/>
    <property type="match status" value="1"/>
</dbReference>
<comment type="cofactor">
    <cofactor evidence="1">
        <name>adenosylcob(III)alamin</name>
        <dbReference type="ChEBI" id="CHEBI:18408"/>
    </cofactor>
</comment>
<name>A0A0K1PB71_9BACT</name>
<dbReference type="PROSITE" id="PS51332">
    <property type="entry name" value="B12_BINDING"/>
    <property type="match status" value="1"/>
</dbReference>
<dbReference type="SUPFAM" id="SSF52242">
    <property type="entry name" value="Cobalamin (vitamin B12)-binding domain"/>
    <property type="match status" value="1"/>
</dbReference>
<dbReference type="NCBIfam" id="TIGR00640">
    <property type="entry name" value="acid_CoA_mut_C"/>
    <property type="match status" value="1"/>
</dbReference>
<keyword evidence="4" id="KW-0413">Isomerase</keyword>
<evidence type="ECO:0000256" key="3">
    <source>
        <dbReference type="ARBA" id="ARBA00022723"/>
    </source>
</evidence>
<keyword evidence="3" id="KW-0479">Metal-binding</keyword>
<organism evidence="7 8">
    <name type="scientific">Vulgatibacter incomptus</name>
    <dbReference type="NCBI Taxonomy" id="1391653"/>
    <lineage>
        <taxon>Bacteria</taxon>
        <taxon>Pseudomonadati</taxon>
        <taxon>Myxococcota</taxon>
        <taxon>Myxococcia</taxon>
        <taxon>Myxococcales</taxon>
        <taxon>Cystobacterineae</taxon>
        <taxon>Vulgatibacteraceae</taxon>
        <taxon>Vulgatibacter</taxon>
    </lineage>
</organism>
<accession>A0A0K1PB71</accession>
<dbReference type="PATRIC" id="fig|1391653.3.peg.781"/>
<evidence type="ECO:0000259" key="6">
    <source>
        <dbReference type="PROSITE" id="PS51332"/>
    </source>
</evidence>
<keyword evidence="8" id="KW-1185">Reference proteome</keyword>
<evidence type="ECO:0000313" key="7">
    <source>
        <dbReference type="EMBL" id="AKU90374.1"/>
    </source>
</evidence>
<evidence type="ECO:0000256" key="2">
    <source>
        <dbReference type="ARBA" id="ARBA00022628"/>
    </source>
</evidence>